<keyword evidence="2" id="KW-1185">Reference proteome</keyword>
<accession>A0A1I7C683</accession>
<dbReference type="EMBL" id="FPBF01000004">
    <property type="protein sequence ID" value="SFT94937.1"/>
    <property type="molecule type" value="Genomic_DNA"/>
</dbReference>
<protein>
    <submittedName>
        <fullName evidence="1">Uncharacterized protein</fullName>
    </submittedName>
</protein>
<sequence>MFEVRNIDFEAKILMLHLTFSIRQGGLVIPIFQFLNLNNIE</sequence>
<dbReference type="Proteomes" id="UP000199673">
    <property type="component" value="Unassembled WGS sequence"/>
</dbReference>
<organism evidence="1 2">
    <name type="scientific">Algoriphagus locisalis</name>
    <dbReference type="NCBI Taxonomy" id="305507"/>
    <lineage>
        <taxon>Bacteria</taxon>
        <taxon>Pseudomonadati</taxon>
        <taxon>Bacteroidota</taxon>
        <taxon>Cytophagia</taxon>
        <taxon>Cytophagales</taxon>
        <taxon>Cyclobacteriaceae</taxon>
        <taxon>Algoriphagus</taxon>
    </lineage>
</organism>
<evidence type="ECO:0000313" key="1">
    <source>
        <dbReference type="EMBL" id="SFT94937.1"/>
    </source>
</evidence>
<proteinExistence type="predicted"/>
<evidence type="ECO:0000313" key="2">
    <source>
        <dbReference type="Proteomes" id="UP000199673"/>
    </source>
</evidence>
<gene>
    <name evidence="1" type="ORF">SAMN04489724_2901</name>
</gene>
<name>A0A1I7C683_9BACT</name>
<dbReference type="AlphaFoldDB" id="A0A1I7C683"/>
<reference evidence="2" key="1">
    <citation type="submission" date="2016-10" db="EMBL/GenBank/DDBJ databases">
        <authorList>
            <person name="Varghese N."/>
            <person name="Submissions S."/>
        </authorList>
    </citation>
    <scope>NUCLEOTIDE SEQUENCE [LARGE SCALE GENOMIC DNA]</scope>
    <source>
        <strain evidence="2">DSM 23445</strain>
    </source>
</reference>